<dbReference type="InterPro" id="IPR006311">
    <property type="entry name" value="TAT_signal"/>
</dbReference>
<dbReference type="InterPro" id="IPR053168">
    <property type="entry name" value="Glutamic_endopeptidase"/>
</dbReference>
<evidence type="ECO:0000313" key="3">
    <source>
        <dbReference type="EMBL" id="GIM73116.1"/>
    </source>
</evidence>
<sequence length="409" mass="43260">MSNSRRGLLAAGLAVAVVGTMGTVWTLNASAEETPEAEAPAAVVASAAESAPPAGGAPAAEETKLEPPKLLPWGTKPQRLKRGKAGASSKAVAAAGADAAPADTSGSATPTPEYAPKGGQGANGKFLKSARTTVVPPTPPTAGTVEAAAAADRVVNFHYAVGAQVGETDGTWASLTIEKPKLVEGDYHTLAELAVRSADSQQTVEVGWTVDRSVNGDDDPHLFVFFWKDGVPQCYNACGWTQIHKTIKPGATLPVGTQKRFGIVHDGNAWWIAYNTEYLGYFHDSNWEGRFTRAGLSQWFGEVASPSLTPCTQMGNGKPASDGDAARIGSINMTKGPTVGFELDMRPKFKVEPAITLPPVQIEKHDEPYWTPWSGHQRTTTTFRYGGPDYPLVKDPNDSKAPPKPLVQC</sequence>
<feature type="compositionally biased region" description="Low complexity" evidence="1">
    <location>
        <begin position="85"/>
        <end position="110"/>
    </location>
</feature>
<dbReference type="PROSITE" id="PS52045">
    <property type="entry name" value="NEPROSIN_PEP_CD"/>
    <property type="match status" value="1"/>
</dbReference>
<accession>A0A919SK12</accession>
<feature type="domain" description="Neprosin PEP catalytic" evidence="2">
    <location>
        <begin position="147"/>
        <end position="394"/>
    </location>
</feature>
<dbReference type="AlphaFoldDB" id="A0A919SK12"/>
<dbReference type="PANTHER" id="PTHR31589">
    <property type="entry name" value="PROTEIN, PUTATIVE (DUF239)-RELATED-RELATED"/>
    <property type="match status" value="1"/>
</dbReference>
<feature type="region of interest" description="Disordered" evidence="1">
    <location>
        <begin position="384"/>
        <end position="409"/>
    </location>
</feature>
<evidence type="ECO:0000259" key="2">
    <source>
        <dbReference type="PROSITE" id="PS52045"/>
    </source>
</evidence>
<protein>
    <recommendedName>
        <fullName evidence="2">Neprosin PEP catalytic domain-containing protein</fullName>
    </recommendedName>
</protein>
<feature type="compositionally biased region" description="Low complexity" evidence="1">
    <location>
        <begin position="36"/>
        <end position="60"/>
    </location>
</feature>
<dbReference type="RefSeq" id="WP_212991366.1">
    <property type="nucleotide sequence ID" value="NZ_BAABEA010000049.1"/>
</dbReference>
<evidence type="ECO:0000313" key="4">
    <source>
        <dbReference type="Proteomes" id="UP000681340"/>
    </source>
</evidence>
<dbReference type="PROSITE" id="PS51318">
    <property type="entry name" value="TAT"/>
    <property type="match status" value="1"/>
</dbReference>
<dbReference type="InterPro" id="IPR004314">
    <property type="entry name" value="Neprosin"/>
</dbReference>
<dbReference type="Pfam" id="PF03080">
    <property type="entry name" value="Neprosin"/>
    <property type="match status" value="1"/>
</dbReference>
<dbReference type="Proteomes" id="UP000681340">
    <property type="component" value="Unassembled WGS sequence"/>
</dbReference>
<reference evidence="3" key="1">
    <citation type="submission" date="2021-03" db="EMBL/GenBank/DDBJ databases">
        <title>Whole genome shotgun sequence of Actinoplanes auranticolor NBRC 12245.</title>
        <authorList>
            <person name="Komaki H."/>
            <person name="Tamura T."/>
        </authorList>
    </citation>
    <scope>NUCLEOTIDE SEQUENCE</scope>
    <source>
        <strain evidence="3">NBRC 12245</strain>
    </source>
</reference>
<feature type="region of interest" description="Disordered" evidence="1">
    <location>
        <begin position="36"/>
        <end position="122"/>
    </location>
</feature>
<dbReference type="EMBL" id="BOQL01000043">
    <property type="protein sequence ID" value="GIM73116.1"/>
    <property type="molecule type" value="Genomic_DNA"/>
</dbReference>
<dbReference type="PANTHER" id="PTHR31589:SF24">
    <property type="entry name" value="OS07G0205500 PROTEIN"/>
    <property type="match status" value="1"/>
</dbReference>
<gene>
    <name evidence="3" type="ORF">Aau02nite_54360</name>
</gene>
<name>A0A919SK12_9ACTN</name>
<keyword evidence="4" id="KW-1185">Reference proteome</keyword>
<evidence type="ECO:0000256" key="1">
    <source>
        <dbReference type="SAM" id="MobiDB-lite"/>
    </source>
</evidence>
<proteinExistence type="predicted"/>
<organism evidence="3 4">
    <name type="scientific">Actinoplanes auranticolor</name>
    <dbReference type="NCBI Taxonomy" id="47988"/>
    <lineage>
        <taxon>Bacteria</taxon>
        <taxon>Bacillati</taxon>
        <taxon>Actinomycetota</taxon>
        <taxon>Actinomycetes</taxon>
        <taxon>Micromonosporales</taxon>
        <taxon>Micromonosporaceae</taxon>
        <taxon>Actinoplanes</taxon>
    </lineage>
</organism>
<comment type="caution">
    <text evidence="3">The sequence shown here is derived from an EMBL/GenBank/DDBJ whole genome shotgun (WGS) entry which is preliminary data.</text>
</comment>